<dbReference type="EMBL" id="WHJC01000030">
    <property type="protein sequence ID" value="MPQ42960.1"/>
    <property type="molecule type" value="Genomic_DNA"/>
</dbReference>
<dbReference type="Proteomes" id="UP000430345">
    <property type="component" value="Unassembled WGS sequence"/>
</dbReference>
<feature type="compositionally biased region" description="Pro residues" evidence="1">
    <location>
        <begin position="88"/>
        <end position="123"/>
    </location>
</feature>
<protein>
    <recommendedName>
        <fullName evidence="2">Peptidase S7 domain-containing protein</fullName>
    </recommendedName>
</protein>
<dbReference type="Gene3D" id="2.40.10.10">
    <property type="entry name" value="Trypsin-like serine proteases"/>
    <property type="match status" value="2"/>
</dbReference>
<keyword evidence="4" id="KW-1185">Reference proteome</keyword>
<dbReference type="AlphaFoldDB" id="A0A6I1MIK9"/>
<evidence type="ECO:0000256" key="1">
    <source>
        <dbReference type="SAM" id="MobiDB-lite"/>
    </source>
</evidence>
<evidence type="ECO:0000259" key="2">
    <source>
        <dbReference type="Pfam" id="PF00949"/>
    </source>
</evidence>
<name>A0A6I1MIK9_9CLOT</name>
<dbReference type="SUPFAM" id="SSF50494">
    <property type="entry name" value="Trypsin-like serine proteases"/>
    <property type="match status" value="1"/>
</dbReference>
<dbReference type="GO" id="GO:0005524">
    <property type="term" value="F:ATP binding"/>
    <property type="evidence" value="ECO:0007669"/>
    <property type="project" value="InterPro"/>
</dbReference>
<accession>A0A6I1MIK9</accession>
<dbReference type="InterPro" id="IPR009003">
    <property type="entry name" value="Peptidase_S1_PA"/>
</dbReference>
<evidence type="ECO:0000313" key="3">
    <source>
        <dbReference type="EMBL" id="MPQ42960.1"/>
    </source>
</evidence>
<dbReference type="RefSeq" id="WP_152888051.1">
    <property type="nucleotide sequence ID" value="NZ_WHJC01000030.1"/>
</dbReference>
<comment type="caution">
    <text evidence="3">The sequence shown here is derived from an EMBL/GenBank/DDBJ whole genome shotgun (WGS) entry which is preliminary data.</text>
</comment>
<dbReference type="InterPro" id="IPR043504">
    <property type="entry name" value="Peptidase_S1_PA_chymotrypsin"/>
</dbReference>
<dbReference type="GO" id="GO:0003723">
    <property type="term" value="F:RNA binding"/>
    <property type="evidence" value="ECO:0007669"/>
    <property type="project" value="InterPro"/>
</dbReference>
<feature type="region of interest" description="Disordered" evidence="1">
    <location>
        <begin position="88"/>
        <end position="131"/>
    </location>
</feature>
<organism evidence="3 4">
    <name type="scientific">Clostridium tarantellae</name>
    <dbReference type="NCBI Taxonomy" id="39493"/>
    <lineage>
        <taxon>Bacteria</taxon>
        <taxon>Bacillati</taxon>
        <taxon>Bacillota</taxon>
        <taxon>Clostridia</taxon>
        <taxon>Eubacteriales</taxon>
        <taxon>Clostridiaceae</taxon>
        <taxon>Clostridium</taxon>
    </lineage>
</organism>
<dbReference type="Pfam" id="PF00949">
    <property type="entry name" value="Peptidase_S7"/>
    <property type="match status" value="1"/>
</dbReference>
<feature type="domain" description="Peptidase S7" evidence="2">
    <location>
        <begin position="311"/>
        <end position="345"/>
    </location>
</feature>
<reference evidence="3 4" key="1">
    <citation type="submission" date="2019-10" db="EMBL/GenBank/DDBJ databases">
        <title>The Genome Sequence of Clostridium tarantellae Isolated from Fish Brain.</title>
        <authorList>
            <person name="Bano L."/>
            <person name="Kiel M."/>
            <person name="Sales G."/>
            <person name="Doxey A.C."/>
            <person name="Mansfield M.J."/>
            <person name="Schiavone M."/>
            <person name="Rossetto O."/>
            <person name="Pirazzini M."/>
            <person name="Dobrindt U."/>
            <person name="Montecucco C."/>
        </authorList>
    </citation>
    <scope>NUCLEOTIDE SEQUENCE [LARGE SCALE GENOMIC DNA]</scope>
    <source>
        <strain evidence="3 4">DSM 3997</strain>
    </source>
</reference>
<evidence type="ECO:0000313" key="4">
    <source>
        <dbReference type="Proteomes" id="UP000430345"/>
    </source>
</evidence>
<proteinExistence type="predicted"/>
<dbReference type="OrthoDB" id="104542at2"/>
<dbReference type="GO" id="GO:0003724">
    <property type="term" value="F:RNA helicase activity"/>
    <property type="evidence" value="ECO:0007669"/>
    <property type="project" value="InterPro"/>
</dbReference>
<dbReference type="InterPro" id="IPR001850">
    <property type="entry name" value="Flavi_NS3_S7"/>
</dbReference>
<gene>
    <name evidence="3" type="ORF">GBZ86_04210</name>
</gene>
<sequence length="371" mass="40598">MDNLLERSIKDIIDKYDPIFFNKSNVTGIGFGNKRIKGINTKEPCLHVMVQKKLPSNKLYKHQLIPKNFLGIKTDVIETGKFSFCGTPPPLPSSPPAVSSGPPPIPSTPPATSSGPPPIPSMPPSTSNNYSFLSNRAKKRAHLELLLKLQSELRPLIPGAAILPITKKGGFGTLGGFVFDNNTNVPYILSNNHVLCDYNTLAPKTPIVQPPVEHYGTYTPNDIIAYLTKGLFLTTSSMENIFFNKADAAIAEISSNIEFKNMFLRIGNPLGITEPKVDMIVKKIGAGSGYSEGIIISTHCKELIDFKGIYNCYFHNQINADLNTTDGDSGSLVLNADNKVVGLFYSSSDNIASFSPIQYILNFFNVHFKTP</sequence>